<dbReference type="InterPro" id="IPR017953">
    <property type="entry name" value="Carbohydrate_kinase_pred_CS"/>
</dbReference>
<name>I0HSU4_RUBGI</name>
<evidence type="ECO:0000256" key="14">
    <source>
        <dbReference type="ARBA" id="ARBA00025153"/>
    </source>
</evidence>
<dbReference type="PROSITE" id="PS01050">
    <property type="entry name" value="YJEF_C_2"/>
    <property type="match status" value="1"/>
</dbReference>
<accession>I0HSU4</accession>
<proteinExistence type="inferred from homology"/>
<keyword evidence="12 17" id="KW-0456">Lyase</keyword>
<keyword evidence="9 18" id="KW-0630">Potassium</keyword>
<feature type="binding site" evidence="18">
    <location>
        <position position="128"/>
    </location>
    <ligand>
        <name>K(+)</name>
        <dbReference type="ChEBI" id="CHEBI:29103"/>
    </ligand>
</feature>
<feature type="binding site" evidence="17">
    <location>
        <position position="431"/>
    </location>
    <ligand>
        <name>AMP</name>
        <dbReference type="ChEBI" id="CHEBI:456215"/>
    </ligand>
</feature>
<comment type="catalytic activity">
    <reaction evidence="1 18 19">
        <text>(6R)-NADHX = (6S)-NADHX</text>
        <dbReference type="Rhea" id="RHEA:32215"/>
        <dbReference type="ChEBI" id="CHEBI:64074"/>
        <dbReference type="ChEBI" id="CHEBI:64075"/>
        <dbReference type="EC" id="5.1.99.6"/>
    </reaction>
</comment>
<evidence type="ECO:0000256" key="6">
    <source>
        <dbReference type="ARBA" id="ARBA00022741"/>
    </source>
</evidence>
<evidence type="ECO:0000256" key="7">
    <source>
        <dbReference type="ARBA" id="ARBA00022840"/>
    </source>
</evidence>
<dbReference type="NCBIfam" id="TIGR00196">
    <property type="entry name" value="yjeF_cterm"/>
    <property type="match status" value="1"/>
</dbReference>
<evidence type="ECO:0000256" key="16">
    <source>
        <dbReference type="ARBA" id="ARBA00049209"/>
    </source>
</evidence>
<keyword evidence="10 17" id="KW-0520">NAD</keyword>
<reference evidence="22 23" key="1">
    <citation type="journal article" date="2012" name="J. Bacteriol.">
        <title>Complete genome sequence of phototrophic betaproteobacterium Rubrivivax gelatinosus IL144.</title>
        <authorList>
            <person name="Nagashima S."/>
            <person name="Kamimura A."/>
            <person name="Shimizu T."/>
            <person name="Nakamura-isaki S."/>
            <person name="Aono E."/>
            <person name="Sakamoto K."/>
            <person name="Ichikawa N."/>
            <person name="Nakazawa H."/>
            <person name="Sekine M."/>
            <person name="Yamazaki S."/>
            <person name="Fujita N."/>
            <person name="Shimada K."/>
            <person name="Hanada S."/>
            <person name="Nagashima K.V.P."/>
        </authorList>
    </citation>
    <scope>NUCLEOTIDE SEQUENCE [LARGE SCALE GENOMIC DNA]</scope>
    <source>
        <strain evidence="23">NBRC 100245 / IL144</strain>
    </source>
</reference>
<dbReference type="NCBIfam" id="TIGR00197">
    <property type="entry name" value="yjeF_nterm"/>
    <property type="match status" value="1"/>
</dbReference>
<keyword evidence="13" id="KW-0511">Multifunctional enzyme</keyword>
<comment type="cofactor">
    <cofactor evidence="18 19">
        <name>K(+)</name>
        <dbReference type="ChEBI" id="CHEBI:29103"/>
    </cofactor>
    <text evidence="18 19">Binds 1 potassium ion per subunit.</text>
</comment>
<comment type="catalytic activity">
    <reaction evidence="16 17 19">
        <text>(6S)-NADPHX + ADP = AMP + phosphate + NADPH + H(+)</text>
        <dbReference type="Rhea" id="RHEA:32235"/>
        <dbReference type="ChEBI" id="CHEBI:15378"/>
        <dbReference type="ChEBI" id="CHEBI:43474"/>
        <dbReference type="ChEBI" id="CHEBI:57783"/>
        <dbReference type="ChEBI" id="CHEBI:64076"/>
        <dbReference type="ChEBI" id="CHEBI:456215"/>
        <dbReference type="ChEBI" id="CHEBI:456216"/>
        <dbReference type="EC" id="4.2.1.136"/>
    </reaction>
</comment>
<keyword evidence="8 17" id="KW-0521">NADP</keyword>
<dbReference type="Pfam" id="PF01256">
    <property type="entry name" value="Carb_kinase"/>
    <property type="match status" value="1"/>
</dbReference>
<comment type="cofactor">
    <cofactor evidence="17">
        <name>Mg(2+)</name>
        <dbReference type="ChEBI" id="CHEBI:18420"/>
    </cofactor>
</comment>
<evidence type="ECO:0000256" key="8">
    <source>
        <dbReference type="ARBA" id="ARBA00022857"/>
    </source>
</evidence>
<dbReference type="Gene3D" id="3.40.1190.20">
    <property type="match status" value="1"/>
</dbReference>
<evidence type="ECO:0000256" key="10">
    <source>
        <dbReference type="ARBA" id="ARBA00023027"/>
    </source>
</evidence>
<evidence type="ECO:0000256" key="5">
    <source>
        <dbReference type="ARBA" id="ARBA00022723"/>
    </source>
</evidence>
<dbReference type="eggNOG" id="COG0062">
    <property type="taxonomic scope" value="Bacteria"/>
</dbReference>
<dbReference type="Pfam" id="PF03853">
    <property type="entry name" value="YjeF_N"/>
    <property type="match status" value="1"/>
</dbReference>
<keyword evidence="7 17" id="KW-0067">ATP-binding</keyword>
<dbReference type="EMBL" id="AP012320">
    <property type="protein sequence ID" value="BAL96081.1"/>
    <property type="molecule type" value="Genomic_DNA"/>
</dbReference>
<feature type="binding site" evidence="17">
    <location>
        <position position="312"/>
    </location>
    <ligand>
        <name>(6S)-NADPHX</name>
        <dbReference type="ChEBI" id="CHEBI:64076"/>
    </ligand>
</feature>
<evidence type="ECO:0000256" key="19">
    <source>
        <dbReference type="PIRNR" id="PIRNR017184"/>
    </source>
</evidence>
<evidence type="ECO:0000256" key="9">
    <source>
        <dbReference type="ARBA" id="ARBA00022958"/>
    </source>
</evidence>
<evidence type="ECO:0000256" key="11">
    <source>
        <dbReference type="ARBA" id="ARBA00023235"/>
    </source>
</evidence>
<dbReference type="GO" id="GO:0110051">
    <property type="term" value="P:metabolite repair"/>
    <property type="evidence" value="ECO:0007669"/>
    <property type="project" value="TreeGrafter"/>
</dbReference>
<dbReference type="KEGG" id="rge:RGE_27420"/>
<feature type="binding site" evidence="17">
    <location>
        <position position="255"/>
    </location>
    <ligand>
        <name>(6S)-NADPHX</name>
        <dbReference type="ChEBI" id="CHEBI:64076"/>
    </ligand>
</feature>
<feature type="domain" description="YjeF N-terminal" evidence="21">
    <location>
        <begin position="20"/>
        <end position="219"/>
    </location>
</feature>
<comment type="similarity">
    <text evidence="17">Belongs to the NnrD/CARKD family.</text>
</comment>
<dbReference type="GO" id="GO:0052855">
    <property type="term" value="F:ADP-dependent NAD(P)H-hydrate dehydratase activity"/>
    <property type="evidence" value="ECO:0007669"/>
    <property type="project" value="UniProtKB-UniRule"/>
</dbReference>
<organism evidence="22 23">
    <name type="scientific">Rubrivivax gelatinosus (strain NBRC 100245 / IL144)</name>
    <dbReference type="NCBI Taxonomy" id="983917"/>
    <lineage>
        <taxon>Bacteria</taxon>
        <taxon>Pseudomonadati</taxon>
        <taxon>Pseudomonadota</taxon>
        <taxon>Betaproteobacteria</taxon>
        <taxon>Burkholderiales</taxon>
        <taxon>Sphaerotilaceae</taxon>
        <taxon>Rubrivivax</taxon>
    </lineage>
</organism>
<comment type="similarity">
    <text evidence="3 19">In the N-terminal section; belongs to the NnrE/AIBP family.</text>
</comment>
<dbReference type="HAMAP" id="MF_01966">
    <property type="entry name" value="NADHX_epimerase"/>
    <property type="match status" value="1"/>
</dbReference>
<dbReference type="GO" id="GO:0046496">
    <property type="term" value="P:nicotinamide nucleotide metabolic process"/>
    <property type="evidence" value="ECO:0007669"/>
    <property type="project" value="UniProtKB-UniRule"/>
</dbReference>
<dbReference type="InterPro" id="IPR036652">
    <property type="entry name" value="YjeF_N_dom_sf"/>
</dbReference>
<dbReference type="EC" id="4.2.1.136" evidence="19"/>
<feature type="binding site" evidence="18">
    <location>
        <begin position="66"/>
        <end position="70"/>
    </location>
    <ligand>
        <name>(6S)-NADPHX</name>
        <dbReference type="ChEBI" id="CHEBI:64076"/>
    </ligand>
</feature>
<evidence type="ECO:0000256" key="13">
    <source>
        <dbReference type="ARBA" id="ARBA00023268"/>
    </source>
</evidence>
<comment type="catalytic activity">
    <reaction evidence="15 17 19">
        <text>(6S)-NADHX + ADP = AMP + phosphate + NADH + H(+)</text>
        <dbReference type="Rhea" id="RHEA:32223"/>
        <dbReference type="ChEBI" id="CHEBI:15378"/>
        <dbReference type="ChEBI" id="CHEBI:43474"/>
        <dbReference type="ChEBI" id="CHEBI:57945"/>
        <dbReference type="ChEBI" id="CHEBI:64074"/>
        <dbReference type="ChEBI" id="CHEBI:456215"/>
        <dbReference type="ChEBI" id="CHEBI:456216"/>
        <dbReference type="EC" id="4.2.1.136"/>
    </reaction>
</comment>
<evidence type="ECO:0000259" key="21">
    <source>
        <dbReference type="PROSITE" id="PS51385"/>
    </source>
</evidence>
<dbReference type="AlphaFoldDB" id="I0HSU4"/>
<dbReference type="HOGENOM" id="CLU_024853_4_3_4"/>
<sequence>MSPALVAPKTGWPLHDAAASRAAEAVALAATPPHALMRRAGLGVARLALALAPHARSVAVLAGPGNNGGDGLVAARHLHAAGKAVRVVLTGDVGRLPADAADALAAAQAAGVPIAEALDEDPAELIIDALLGLGTRRAPEGRIATAIAWAASRGAPVLAVDLPSGLHPDTGQPLGEACIRADATLALLTLKPGLFTGEGRDHAGQVWFDELGVAAGGETARLAAAPARAVRRHAQHKGSFGDVAVVGGAPGMAGAAWLAARAALAAGAGRVYCSLLDAEAPLLDPTRPELMGRPAWWRSPPATLAAATVVAGCGGGQAVREAMPALLAHAGRLVLDADALNVLAADLSLQRLLTRRAQPTVLTPHPLEAARLLGTTAAAVQADRLAAAQRLAERLGCVVVLKGSGSVVAAPGALPSLNPTGNALLATAGTGDVLAGWLGGAWAAGGEAFATAVAAVWQHGHAADRALAAGAGRPLRAADLVDALHASA</sequence>
<comment type="catalytic activity">
    <reaction evidence="2 18 19">
        <text>(6R)-NADPHX = (6S)-NADPHX</text>
        <dbReference type="Rhea" id="RHEA:32227"/>
        <dbReference type="ChEBI" id="CHEBI:64076"/>
        <dbReference type="ChEBI" id="CHEBI:64077"/>
        <dbReference type="EC" id="5.1.99.6"/>
    </reaction>
</comment>
<comment type="caution">
    <text evidence="18">Lacks conserved residue(s) required for the propagation of feature annotation.</text>
</comment>
<feature type="domain" description="YjeF C-terminal" evidence="20">
    <location>
        <begin position="220"/>
        <end position="488"/>
    </location>
</feature>
<comment type="subunit">
    <text evidence="17">Homotetramer.</text>
</comment>
<dbReference type="InterPro" id="IPR029056">
    <property type="entry name" value="Ribokinase-like"/>
</dbReference>
<comment type="function">
    <text evidence="18">Catalyzes the epimerization of the S- and R-forms of NAD(P)HX, a damaged form of NAD(P)H that is a result of enzymatic or heat-dependent hydration. This is a prerequisite for the S-specific NAD(P)H-hydrate dehydratase to allow the repair of both epimers of NAD(P)HX.</text>
</comment>
<evidence type="ECO:0000256" key="1">
    <source>
        <dbReference type="ARBA" id="ARBA00000013"/>
    </source>
</evidence>
<dbReference type="CDD" id="cd01171">
    <property type="entry name" value="YXKO-related"/>
    <property type="match status" value="1"/>
</dbReference>
<evidence type="ECO:0000256" key="17">
    <source>
        <dbReference type="HAMAP-Rule" id="MF_01965"/>
    </source>
</evidence>
<keyword evidence="6 17" id="KW-0547">Nucleotide-binding</keyword>
<evidence type="ECO:0000256" key="18">
    <source>
        <dbReference type="HAMAP-Rule" id="MF_01966"/>
    </source>
</evidence>
<feature type="binding site" evidence="17">
    <location>
        <begin position="402"/>
        <end position="406"/>
    </location>
    <ligand>
        <name>AMP</name>
        <dbReference type="ChEBI" id="CHEBI:456215"/>
    </ligand>
</feature>
<keyword evidence="5 18" id="KW-0479">Metal-binding</keyword>
<feature type="binding site" evidence="18">
    <location>
        <begin position="132"/>
        <end position="138"/>
    </location>
    <ligand>
        <name>(6S)-NADPHX</name>
        <dbReference type="ChEBI" id="CHEBI:64076"/>
    </ligand>
</feature>
<gene>
    <name evidence="17" type="primary">nnrD</name>
    <name evidence="18" type="synonym">nnrE</name>
    <name evidence="22" type="ordered locus">RGE_27420</name>
</gene>
<dbReference type="InterPro" id="IPR030677">
    <property type="entry name" value="Nnr"/>
</dbReference>
<dbReference type="GO" id="GO:0052856">
    <property type="term" value="F:NAD(P)HX epimerase activity"/>
    <property type="evidence" value="ECO:0007669"/>
    <property type="project" value="UniProtKB-UniRule"/>
</dbReference>
<feature type="binding site" evidence="18">
    <location>
        <position position="161"/>
    </location>
    <ligand>
        <name>(6S)-NADPHX</name>
        <dbReference type="ChEBI" id="CHEBI:64076"/>
    </ligand>
</feature>
<comment type="similarity">
    <text evidence="18">Belongs to the NnrE/AIBP family.</text>
</comment>
<dbReference type="RefSeq" id="WP_014428943.1">
    <property type="nucleotide sequence ID" value="NC_017075.1"/>
</dbReference>
<comment type="function">
    <text evidence="14 19">Bifunctional enzyme that catalyzes the epimerization of the S- and R-forms of NAD(P)HX and the dehydration of the S-form of NAD(P)HX at the expense of ADP, which is converted to AMP. This allows the repair of both epimers of NAD(P)HX, a damaged form of NAD(P)H that is a result of enzymatic or heat-dependent hydration.</text>
</comment>
<dbReference type="PROSITE" id="PS51383">
    <property type="entry name" value="YJEF_C_3"/>
    <property type="match status" value="1"/>
</dbReference>
<evidence type="ECO:0000313" key="22">
    <source>
        <dbReference type="EMBL" id="BAL96081.1"/>
    </source>
</evidence>
<feature type="binding site" evidence="18">
    <location>
        <position position="67"/>
    </location>
    <ligand>
        <name>K(+)</name>
        <dbReference type="ChEBI" id="CHEBI:29103"/>
    </ligand>
</feature>
<dbReference type="GO" id="GO:0046872">
    <property type="term" value="F:metal ion binding"/>
    <property type="evidence" value="ECO:0007669"/>
    <property type="project" value="UniProtKB-UniRule"/>
</dbReference>
<dbReference type="GO" id="GO:0005524">
    <property type="term" value="F:ATP binding"/>
    <property type="evidence" value="ECO:0007669"/>
    <property type="project" value="UniProtKB-UniRule"/>
</dbReference>
<keyword evidence="11 18" id="KW-0413">Isomerase</keyword>
<evidence type="ECO:0000259" key="20">
    <source>
        <dbReference type="PROSITE" id="PS51383"/>
    </source>
</evidence>
<dbReference type="PANTHER" id="PTHR12592">
    <property type="entry name" value="ATP-DEPENDENT (S)-NAD(P)H-HYDRATE DEHYDRATASE FAMILY MEMBER"/>
    <property type="match status" value="1"/>
</dbReference>
<feature type="binding site" evidence="18">
    <location>
        <position position="164"/>
    </location>
    <ligand>
        <name>K(+)</name>
        <dbReference type="ChEBI" id="CHEBI:29103"/>
    </ligand>
</feature>
<comment type="function">
    <text evidence="17">Catalyzes the dehydration of the S-form of NAD(P)HX at the expense of ADP, which is converted to AMP. Together with NAD(P)HX epimerase, which catalyzes the epimerization of the S- and R-forms, the enzyme allows the repair of both epimers of NAD(P)HX, a damaged form of NAD(P)H that is a result of enzymatic or heat-dependent hydration.</text>
</comment>
<dbReference type="PATRIC" id="fig|983917.3.peg.2670"/>
<feature type="binding site" evidence="17">
    <location>
        <position position="365"/>
    </location>
    <ligand>
        <name>(6S)-NADPHX</name>
        <dbReference type="ChEBI" id="CHEBI:64076"/>
    </ligand>
</feature>
<comment type="similarity">
    <text evidence="4 19">In the C-terminal section; belongs to the NnrD/CARKD family.</text>
</comment>
<dbReference type="InterPro" id="IPR004443">
    <property type="entry name" value="YjeF_N_dom"/>
</dbReference>
<dbReference type="SUPFAM" id="SSF64153">
    <property type="entry name" value="YjeF N-terminal domain-like"/>
    <property type="match status" value="1"/>
</dbReference>
<dbReference type="PANTHER" id="PTHR12592:SF0">
    <property type="entry name" value="ATP-DEPENDENT (S)-NAD(P)H-HYDRATE DEHYDRATASE"/>
    <property type="match status" value="1"/>
</dbReference>
<feature type="binding site" evidence="17">
    <location>
        <position position="432"/>
    </location>
    <ligand>
        <name>(6S)-NADPHX</name>
        <dbReference type="ChEBI" id="CHEBI:64076"/>
    </ligand>
</feature>
<evidence type="ECO:0000313" key="23">
    <source>
        <dbReference type="Proteomes" id="UP000007883"/>
    </source>
</evidence>
<evidence type="ECO:0000256" key="12">
    <source>
        <dbReference type="ARBA" id="ARBA00023239"/>
    </source>
</evidence>
<evidence type="ECO:0000256" key="15">
    <source>
        <dbReference type="ARBA" id="ARBA00048238"/>
    </source>
</evidence>
<dbReference type="InterPro" id="IPR000631">
    <property type="entry name" value="CARKD"/>
</dbReference>
<dbReference type="eggNOG" id="COG0063">
    <property type="taxonomic scope" value="Bacteria"/>
</dbReference>
<protein>
    <recommendedName>
        <fullName evidence="19">Bifunctional NAD(P)H-hydrate repair enzyme</fullName>
    </recommendedName>
    <alternativeName>
        <fullName evidence="19">Nicotinamide nucleotide repair protein</fullName>
    </alternativeName>
    <domain>
        <recommendedName>
            <fullName evidence="19">ADP-dependent (S)-NAD(P)H-hydrate dehydratase</fullName>
            <ecNumber evidence="19">4.2.1.136</ecNumber>
        </recommendedName>
        <alternativeName>
            <fullName evidence="19">ADP-dependent NAD(P)HX dehydratase</fullName>
        </alternativeName>
    </domain>
    <domain>
        <recommendedName>
            <fullName evidence="19">NAD(P)H-hydrate epimerase</fullName>
            <ecNumber evidence="19">5.1.99.6</ecNumber>
        </recommendedName>
    </domain>
</protein>
<dbReference type="Proteomes" id="UP000007883">
    <property type="component" value="Chromosome"/>
</dbReference>
<evidence type="ECO:0000256" key="3">
    <source>
        <dbReference type="ARBA" id="ARBA00006001"/>
    </source>
</evidence>
<dbReference type="PIRSF" id="PIRSF017184">
    <property type="entry name" value="Nnr"/>
    <property type="match status" value="1"/>
</dbReference>
<dbReference type="EC" id="5.1.99.6" evidence="19"/>
<evidence type="ECO:0000256" key="2">
    <source>
        <dbReference type="ARBA" id="ARBA00000909"/>
    </source>
</evidence>
<dbReference type="Gene3D" id="3.40.50.10260">
    <property type="entry name" value="YjeF N-terminal domain"/>
    <property type="match status" value="1"/>
</dbReference>
<keyword evidence="23" id="KW-1185">Reference proteome</keyword>
<evidence type="ECO:0000256" key="4">
    <source>
        <dbReference type="ARBA" id="ARBA00009524"/>
    </source>
</evidence>
<dbReference type="HAMAP" id="MF_01965">
    <property type="entry name" value="NADHX_dehydratase"/>
    <property type="match status" value="1"/>
</dbReference>
<dbReference type="STRING" id="983917.RGE_27420"/>
<dbReference type="SUPFAM" id="SSF53613">
    <property type="entry name" value="Ribokinase-like"/>
    <property type="match status" value="1"/>
</dbReference>
<dbReference type="PROSITE" id="PS51385">
    <property type="entry name" value="YJEF_N"/>
    <property type="match status" value="1"/>
</dbReference>